<dbReference type="GO" id="GO:0022857">
    <property type="term" value="F:transmembrane transporter activity"/>
    <property type="evidence" value="ECO:0007669"/>
    <property type="project" value="InterPro"/>
</dbReference>
<feature type="transmembrane region" description="Helical" evidence="8">
    <location>
        <begin position="181"/>
        <end position="205"/>
    </location>
</feature>
<gene>
    <name evidence="10" type="ORF">EAH76_15375</name>
</gene>
<dbReference type="InterPro" id="IPR011701">
    <property type="entry name" value="MFS"/>
</dbReference>
<dbReference type="AlphaFoldDB" id="A0A502FRN5"/>
<dbReference type="CDD" id="cd17503">
    <property type="entry name" value="MFS_LmrB_MDR_like"/>
    <property type="match status" value="1"/>
</dbReference>
<proteinExistence type="inferred from homology"/>
<dbReference type="GO" id="GO:0005886">
    <property type="term" value="C:plasma membrane"/>
    <property type="evidence" value="ECO:0007669"/>
    <property type="project" value="UniProtKB-SubCell"/>
</dbReference>
<dbReference type="PROSITE" id="PS50850">
    <property type="entry name" value="MFS"/>
    <property type="match status" value="1"/>
</dbReference>
<evidence type="ECO:0000313" key="11">
    <source>
        <dbReference type="Proteomes" id="UP000319931"/>
    </source>
</evidence>
<keyword evidence="11" id="KW-1185">Reference proteome</keyword>
<feature type="transmembrane region" description="Helical" evidence="8">
    <location>
        <begin position="94"/>
        <end position="114"/>
    </location>
</feature>
<evidence type="ECO:0000259" key="9">
    <source>
        <dbReference type="PROSITE" id="PS50850"/>
    </source>
</evidence>
<dbReference type="InterPro" id="IPR004638">
    <property type="entry name" value="EmrB-like"/>
</dbReference>
<feature type="transmembrane region" description="Helical" evidence="8">
    <location>
        <begin position="351"/>
        <end position="368"/>
    </location>
</feature>
<keyword evidence="4" id="KW-1003">Cell membrane</keyword>
<dbReference type="InterPro" id="IPR036259">
    <property type="entry name" value="MFS_trans_sf"/>
</dbReference>
<feature type="transmembrane region" description="Helical" evidence="8">
    <location>
        <begin position="27"/>
        <end position="47"/>
    </location>
</feature>
<accession>A0A502FRN5</accession>
<dbReference type="PANTHER" id="PTHR42718">
    <property type="entry name" value="MAJOR FACILITATOR SUPERFAMILY MULTIDRUG TRANSPORTER MFSC"/>
    <property type="match status" value="1"/>
</dbReference>
<evidence type="ECO:0000313" key="10">
    <source>
        <dbReference type="EMBL" id="TPG52094.1"/>
    </source>
</evidence>
<evidence type="ECO:0000256" key="7">
    <source>
        <dbReference type="ARBA" id="ARBA00023136"/>
    </source>
</evidence>
<feature type="transmembrane region" description="Helical" evidence="8">
    <location>
        <begin position="152"/>
        <end position="175"/>
    </location>
</feature>
<sequence length="536" mass="57528">MADALFSSGSRTRSLPNPVALPTSRKFLIFGILAFGQFMALLDIQIVAASLNDIQAGLSAGPDEISWVQTAYLMAELVMIPFSAFLAQAMSTKWLFATSAGLFTLSSVACGFAWNIESMIAFRAIQGFVGGAMVPSVFAVGFTIFEGKQRALIPAILGMVSVLAPTLGPTVGGIITETIDWRWIFFINVVPGAAVTILTIVFVDVDRGDTGMFGKIDWSHLIAMAVALGGLEYVLEEGPRKDWFGDPTILMVAWFAVVAFGLFLERSFYSRNPIVRLSPFKNLTFTIACVFNLVIGFGIYASTYLLPVFLGRVRGFNSLQIGTTVFVVGIGQVISTIVVARLSNTSIDRRILIGVGLTGFAFSLWLTSHIASNWGFAELLVPQTVRGLFVMLCIVPSVNLALSGFVGQELRAASGLFNLMRNLGGAIGIATVNTWLQDNTRTQAARFGEALGVNARAAQDMTADIARRMAVITPDPDRALLMAQATIARLVGRESLTIAFAEVFHIMAILFVVALVLVPFCKSPAPGATVSPADAH</sequence>
<keyword evidence="7 8" id="KW-0472">Membrane</keyword>
<evidence type="ECO:0000256" key="3">
    <source>
        <dbReference type="ARBA" id="ARBA00022448"/>
    </source>
</evidence>
<evidence type="ECO:0000256" key="6">
    <source>
        <dbReference type="ARBA" id="ARBA00022989"/>
    </source>
</evidence>
<comment type="similarity">
    <text evidence="2">Belongs to the major facilitator superfamily. EmrB family.</text>
</comment>
<feature type="transmembrane region" description="Helical" evidence="8">
    <location>
        <begin position="496"/>
        <end position="520"/>
    </location>
</feature>
<protein>
    <submittedName>
        <fullName evidence="10">DHA2 family efflux MFS transporter permease subunit</fullName>
    </submittedName>
</protein>
<dbReference type="EMBL" id="RCZC01000004">
    <property type="protein sequence ID" value="TPG52094.1"/>
    <property type="molecule type" value="Genomic_DNA"/>
</dbReference>
<feature type="transmembrane region" description="Helical" evidence="8">
    <location>
        <begin position="285"/>
        <end position="306"/>
    </location>
</feature>
<evidence type="ECO:0000256" key="5">
    <source>
        <dbReference type="ARBA" id="ARBA00022692"/>
    </source>
</evidence>
<keyword evidence="5 8" id="KW-0812">Transmembrane</keyword>
<feature type="transmembrane region" description="Helical" evidence="8">
    <location>
        <begin position="318"/>
        <end position="339"/>
    </location>
</feature>
<reference evidence="10 11" key="1">
    <citation type="journal article" date="2019" name="Environ. Microbiol.">
        <title>Species interactions and distinct microbial communities in high Arctic permafrost affected cryosols are associated with the CH4 and CO2 gas fluxes.</title>
        <authorList>
            <person name="Altshuler I."/>
            <person name="Hamel J."/>
            <person name="Turney S."/>
            <person name="Magnuson E."/>
            <person name="Levesque R."/>
            <person name="Greer C."/>
            <person name="Whyte L.G."/>
        </authorList>
    </citation>
    <scope>NUCLEOTIDE SEQUENCE [LARGE SCALE GENOMIC DNA]</scope>
    <source>
        <strain evidence="10 11">E6.1</strain>
    </source>
</reference>
<dbReference type="Proteomes" id="UP000319931">
    <property type="component" value="Unassembled WGS sequence"/>
</dbReference>
<feature type="transmembrane region" description="Helical" evidence="8">
    <location>
        <begin position="120"/>
        <end position="145"/>
    </location>
</feature>
<dbReference type="NCBIfam" id="TIGR00711">
    <property type="entry name" value="efflux_EmrB"/>
    <property type="match status" value="1"/>
</dbReference>
<dbReference type="InterPro" id="IPR020846">
    <property type="entry name" value="MFS_dom"/>
</dbReference>
<dbReference type="Gene3D" id="1.20.1720.10">
    <property type="entry name" value="Multidrug resistance protein D"/>
    <property type="match status" value="1"/>
</dbReference>
<feature type="domain" description="Major facilitator superfamily (MFS) profile" evidence="9">
    <location>
        <begin position="29"/>
        <end position="526"/>
    </location>
</feature>
<name>A0A502FRN5_9SPHN</name>
<dbReference type="SUPFAM" id="SSF103473">
    <property type="entry name" value="MFS general substrate transporter"/>
    <property type="match status" value="1"/>
</dbReference>
<dbReference type="OrthoDB" id="9812221at2"/>
<evidence type="ECO:0000256" key="4">
    <source>
        <dbReference type="ARBA" id="ARBA00022475"/>
    </source>
</evidence>
<keyword evidence="6 8" id="KW-1133">Transmembrane helix</keyword>
<feature type="transmembrane region" description="Helical" evidence="8">
    <location>
        <begin position="67"/>
        <end position="87"/>
    </location>
</feature>
<evidence type="ECO:0000256" key="8">
    <source>
        <dbReference type="SAM" id="Phobius"/>
    </source>
</evidence>
<feature type="transmembrane region" description="Helical" evidence="8">
    <location>
        <begin position="247"/>
        <end position="264"/>
    </location>
</feature>
<feature type="transmembrane region" description="Helical" evidence="8">
    <location>
        <begin position="388"/>
        <end position="407"/>
    </location>
</feature>
<evidence type="ECO:0000256" key="1">
    <source>
        <dbReference type="ARBA" id="ARBA00004651"/>
    </source>
</evidence>
<dbReference type="Pfam" id="PF07690">
    <property type="entry name" value="MFS_1"/>
    <property type="match status" value="1"/>
</dbReference>
<dbReference type="Gene3D" id="1.20.1250.20">
    <property type="entry name" value="MFS general substrate transporter like domains"/>
    <property type="match status" value="1"/>
</dbReference>
<dbReference type="PANTHER" id="PTHR42718:SF9">
    <property type="entry name" value="MAJOR FACILITATOR SUPERFAMILY MULTIDRUG TRANSPORTER MFSC"/>
    <property type="match status" value="1"/>
</dbReference>
<organism evidence="10 11">
    <name type="scientific">Sphingomonas glacialis</name>
    <dbReference type="NCBI Taxonomy" id="658225"/>
    <lineage>
        <taxon>Bacteria</taxon>
        <taxon>Pseudomonadati</taxon>
        <taxon>Pseudomonadota</taxon>
        <taxon>Alphaproteobacteria</taxon>
        <taxon>Sphingomonadales</taxon>
        <taxon>Sphingomonadaceae</taxon>
        <taxon>Sphingomonas</taxon>
    </lineage>
</organism>
<comment type="caution">
    <text evidence="10">The sequence shown here is derived from an EMBL/GenBank/DDBJ whole genome shotgun (WGS) entry which is preliminary data.</text>
</comment>
<evidence type="ECO:0000256" key="2">
    <source>
        <dbReference type="ARBA" id="ARBA00008537"/>
    </source>
</evidence>
<comment type="subcellular location">
    <subcellularLocation>
        <location evidence="1">Cell membrane</location>
        <topology evidence="1">Multi-pass membrane protein</topology>
    </subcellularLocation>
</comment>
<keyword evidence="3" id="KW-0813">Transport</keyword>
<feature type="transmembrane region" description="Helical" evidence="8">
    <location>
        <begin position="217"/>
        <end position="235"/>
    </location>
</feature>